<gene>
    <name evidence="1" type="ORF">PFISCL1PPCAC_26538</name>
</gene>
<protein>
    <recommendedName>
        <fullName evidence="3">Sushi domain-containing protein</fullName>
    </recommendedName>
</protein>
<dbReference type="AlphaFoldDB" id="A0AAV5WVX1"/>
<name>A0AAV5WVX1_9BILA</name>
<proteinExistence type="predicted"/>
<evidence type="ECO:0008006" key="3">
    <source>
        <dbReference type="Google" id="ProtNLM"/>
    </source>
</evidence>
<reference evidence="1" key="1">
    <citation type="submission" date="2023-10" db="EMBL/GenBank/DDBJ databases">
        <title>Genome assembly of Pristionchus species.</title>
        <authorList>
            <person name="Yoshida K."/>
            <person name="Sommer R.J."/>
        </authorList>
    </citation>
    <scope>NUCLEOTIDE SEQUENCE</scope>
    <source>
        <strain evidence="1">RS5133</strain>
    </source>
</reference>
<accession>A0AAV5WVX1</accession>
<dbReference type="EMBL" id="BTSY01000007">
    <property type="protein sequence ID" value="GMT35241.1"/>
    <property type="molecule type" value="Genomic_DNA"/>
</dbReference>
<comment type="caution">
    <text evidence="1">The sequence shown here is derived from an EMBL/GenBank/DDBJ whole genome shotgun (WGS) entry which is preliminary data.</text>
</comment>
<organism evidence="1 2">
    <name type="scientific">Pristionchus fissidentatus</name>
    <dbReference type="NCBI Taxonomy" id="1538716"/>
    <lineage>
        <taxon>Eukaryota</taxon>
        <taxon>Metazoa</taxon>
        <taxon>Ecdysozoa</taxon>
        <taxon>Nematoda</taxon>
        <taxon>Chromadorea</taxon>
        <taxon>Rhabditida</taxon>
        <taxon>Rhabditina</taxon>
        <taxon>Diplogasteromorpha</taxon>
        <taxon>Diplogasteroidea</taxon>
        <taxon>Neodiplogasteridae</taxon>
        <taxon>Pristionchus</taxon>
    </lineage>
</organism>
<sequence>DDVIENENSVSCPNSHNLFVGTTTSPVTVPGALTCVDGMWTGELQDGSSFYQESITVTCDAPCPVPNKVMEICLATGVCDSTSTSLDATPVTIKCTQGQLLVSDSSAVGSGVFSPEGLTCVAGVWKGTVGSNNNYESTNVHVTCMAVCELAMGDDRVCPADVYCDWTLLDKTTMQTKCKSGTLYISGSQSVGQAVEYAFCMTGGHWEAMPTSLSFTSVPLFASCTRPEEQCTTPHDGTNICTAKQSCSTTYLLKNEDEVS</sequence>
<feature type="non-terminal residue" evidence="1">
    <location>
        <position position="1"/>
    </location>
</feature>
<evidence type="ECO:0000313" key="1">
    <source>
        <dbReference type="EMBL" id="GMT35241.1"/>
    </source>
</evidence>
<dbReference type="Proteomes" id="UP001432322">
    <property type="component" value="Unassembled WGS sequence"/>
</dbReference>
<evidence type="ECO:0000313" key="2">
    <source>
        <dbReference type="Proteomes" id="UP001432322"/>
    </source>
</evidence>
<keyword evidence="2" id="KW-1185">Reference proteome</keyword>
<feature type="non-terminal residue" evidence="1">
    <location>
        <position position="260"/>
    </location>
</feature>